<comment type="caution">
    <text evidence="2">The sequence shown here is derived from an EMBL/GenBank/DDBJ whole genome shotgun (WGS) entry which is preliminary data.</text>
</comment>
<evidence type="ECO:0000313" key="2">
    <source>
        <dbReference type="EMBL" id="ORW20614.1"/>
    </source>
</evidence>
<organism evidence="2 3">
    <name type="scientific">Mycolicibacter nonchromogenicus</name>
    <name type="common">Mycobacterium nonchromogenicum</name>
    <dbReference type="NCBI Taxonomy" id="1782"/>
    <lineage>
        <taxon>Bacteria</taxon>
        <taxon>Bacillati</taxon>
        <taxon>Actinomycetota</taxon>
        <taxon>Actinomycetes</taxon>
        <taxon>Mycobacteriales</taxon>
        <taxon>Mycobacteriaceae</taxon>
        <taxon>Mycolicibacter</taxon>
    </lineage>
</organism>
<protein>
    <recommendedName>
        <fullName evidence="1">PE-PPE domain-containing protein</fullName>
    </recommendedName>
</protein>
<accession>A0A1X1ZB82</accession>
<dbReference type="AlphaFoldDB" id="A0A1X1ZB82"/>
<feature type="domain" description="PE-PPE" evidence="1">
    <location>
        <begin position="1"/>
        <end position="77"/>
    </location>
</feature>
<evidence type="ECO:0000259" key="1">
    <source>
        <dbReference type="Pfam" id="PF08237"/>
    </source>
</evidence>
<reference evidence="2 3" key="1">
    <citation type="submission" date="2016-01" db="EMBL/GenBank/DDBJ databases">
        <title>The new phylogeny of the genus Mycobacterium.</title>
        <authorList>
            <person name="Tarcisio F."/>
            <person name="Conor M."/>
            <person name="Antonella G."/>
            <person name="Elisabetta G."/>
            <person name="Giulia F.S."/>
            <person name="Sara T."/>
            <person name="Anna F."/>
            <person name="Clotilde B."/>
            <person name="Roberto B."/>
            <person name="Veronica D.S."/>
            <person name="Fabio R."/>
            <person name="Monica P."/>
            <person name="Olivier J."/>
            <person name="Enrico T."/>
            <person name="Nicola S."/>
        </authorList>
    </citation>
    <scope>NUCLEOTIDE SEQUENCE [LARGE SCALE GENOMIC DNA]</scope>
    <source>
        <strain evidence="2 3">DSM 44164</strain>
    </source>
</reference>
<keyword evidence="3" id="KW-1185">Reference proteome</keyword>
<sequence length="251" mass="26694">MGELFVHPTYYKLTAEQVDNAIQVGTTADYDGATTYYMIPTDELPLLFLLRQLPIIGQPLANLLNPVLEQLVNLGYDNPNNDGWDEGSANVPTGFGLFPSWDQVMVAFNNLGPAAEQGFNAFVQDISDLVSNPSSLLADLADSWSTKPTDLLSSPMDFVNTLTGAFAQLYSLLLPAADTLTTLAITLPANLISILWDNLADPLTGLGLAAGTAVAAVTQVGAIELGATVETLASILSDFDVGIPFLDEVWG</sequence>
<name>A0A1X1ZB82_MYCNO</name>
<proteinExistence type="predicted"/>
<gene>
    <name evidence="2" type="ORF">AWC18_10930</name>
</gene>
<dbReference type="InterPro" id="IPR013228">
    <property type="entry name" value="PE-PPE_C"/>
</dbReference>
<evidence type="ECO:0000313" key="3">
    <source>
        <dbReference type="Proteomes" id="UP000193108"/>
    </source>
</evidence>
<dbReference type="Pfam" id="PF08237">
    <property type="entry name" value="PE-PPE"/>
    <property type="match status" value="1"/>
</dbReference>
<dbReference type="EMBL" id="LQPI01000042">
    <property type="protein sequence ID" value="ORW20614.1"/>
    <property type="molecule type" value="Genomic_DNA"/>
</dbReference>
<dbReference type="Proteomes" id="UP000193108">
    <property type="component" value="Unassembled WGS sequence"/>
</dbReference>